<dbReference type="Gene3D" id="2.40.30.170">
    <property type="match status" value="1"/>
</dbReference>
<keyword evidence="2" id="KW-0175">Coiled coil</keyword>
<dbReference type="STRING" id="1803665.GCA_001641335_08027"/>
<name>A0A560DPZ0_9BRAD</name>
<accession>A0A560DPZ0</accession>
<feature type="domain" description="GAF" evidence="4">
    <location>
        <begin position="191"/>
        <end position="319"/>
    </location>
</feature>
<protein>
    <submittedName>
        <fullName evidence="5">Multidrug efflux pump subunit AcrA (Membrane-fusion protein)</fullName>
    </submittedName>
</protein>
<dbReference type="Proteomes" id="UP000319949">
    <property type="component" value="Unassembled WGS sequence"/>
</dbReference>
<dbReference type="InterPro" id="IPR003018">
    <property type="entry name" value="GAF"/>
</dbReference>
<evidence type="ECO:0000259" key="4">
    <source>
        <dbReference type="Pfam" id="PF01590"/>
    </source>
</evidence>
<dbReference type="Gene3D" id="3.30.450.40">
    <property type="match status" value="1"/>
</dbReference>
<organism evidence="5 6">
    <name type="scientific">Bradyrhizobium stylosanthis</name>
    <dbReference type="NCBI Taxonomy" id="1803665"/>
    <lineage>
        <taxon>Bacteria</taxon>
        <taxon>Pseudomonadati</taxon>
        <taxon>Pseudomonadota</taxon>
        <taxon>Alphaproteobacteria</taxon>
        <taxon>Hyphomicrobiales</taxon>
        <taxon>Nitrobacteraceae</taxon>
        <taxon>Bradyrhizobium</taxon>
    </lineage>
</organism>
<dbReference type="OrthoDB" id="9806939at2"/>
<dbReference type="EMBL" id="VITK01000004">
    <property type="protein sequence ID" value="TWA99160.1"/>
    <property type="molecule type" value="Genomic_DNA"/>
</dbReference>
<keyword evidence="3" id="KW-1133">Transmembrane helix</keyword>
<dbReference type="Gene3D" id="2.40.50.100">
    <property type="match status" value="1"/>
</dbReference>
<evidence type="ECO:0000256" key="1">
    <source>
        <dbReference type="ARBA" id="ARBA00004196"/>
    </source>
</evidence>
<comment type="subcellular location">
    <subcellularLocation>
        <location evidence="1">Cell envelope</location>
    </subcellularLocation>
</comment>
<evidence type="ECO:0000256" key="2">
    <source>
        <dbReference type="ARBA" id="ARBA00023054"/>
    </source>
</evidence>
<dbReference type="InterPro" id="IPR050465">
    <property type="entry name" value="UPF0194_transport"/>
</dbReference>
<feature type="transmembrane region" description="Helical" evidence="3">
    <location>
        <begin position="357"/>
        <end position="376"/>
    </location>
</feature>
<dbReference type="SUPFAM" id="SSF111369">
    <property type="entry name" value="HlyD-like secretion proteins"/>
    <property type="match status" value="1"/>
</dbReference>
<keyword evidence="6" id="KW-1185">Reference proteome</keyword>
<evidence type="ECO:0000256" key="3">
    <source>
        <dbReference type="SAM" id="Phobius"/>
    </source>
</evidence>
<dbReference type="RefSeq" id="WP_145662763.1">
    <property type="nucleotide sequence ID" value="NZ_VITK01000004.1"/>
</dbReference>
<sequence>MTTASPIYSFTEDAARAESIAWAKFSAAKDSSEFCASWLAILCMQVERVGGGLLLLGPDKDGGYVPAAVWPHPGLDMQYLSPAAERALTERRGIVLPSEGLGALREHHAFIGYPIEVSGTLHGVVVLDIGPGPEAALQRALRLLHWASAWLIDQFRKGALEERDARLARMGLAMDIVATAMQERHFSAAALAVANELAGRLACDRVSVGLERSGSVQVKAISHTATFDPKMDLGRRIGNAMDEVLDLDVALVFPPRDDVESAALAHTDLAREYRDVAICSVPLTDDGHATGVLTLERTAGEPFDIETIELCKTVGALLGPILKLKRDSERGVLRHAGTSLHHGLELLFGPRHPGAKLIALSLVGVILFFSVATGTYRVAAKTVIEGAVQRIAAAPFDGYIAQSFVRAGDTVHAGQVLCKLDDRELKLEQTRLSSEREQLDRKYRQALAAQERANMTILQAQIEQVDAMLSLVTDKLARATLLAPFDGVVVAGDLHQLLGTPVELGKMLFTVAPLDSYRVILQVEERDISYVKLAQQGELTLSGIPHRRMDFSVEQMTPVSTAQEGRNYFRVEARLYNASERVRPGMEGVGKVDVGERKLIWIWTHNFTDWVRLSIWKWLF</sequence>
<dbReference type="Pfam" id="PF01590">
    <property type="entry name" value="GAF"/>
    <property type="match status" value="1"/>
</dbReference>
<keyword evidence="3" id="KW-0472">Membrane</keyword>
<dbReference type="InterPro" id="IPR029016">
    <property type="entry name" value="GAF-like_dom_sf"/>
</dbReference>
<keyword evidence="3" id="KW-0812">Transmembrane</keyword>
<dbReference type="AlphaFoldDB" id="A0A560DPZ0"/>
<reference evidence="5 6" key="1">
    <citation type="submission" date="2019-06" db="EMBL/GenBank/DDBJ databases">
        <title>Genomic Encyclopedia of Type Strains, Phase IV (KMG-V): Genome sequencing to study the core and pangenomes of soil and plant-associated prokaryotes.</title>
        <authorList>
            <person name="Whitman W."/>
        </authorList>
    </citation>
    <scope>NUCLEOTIDE SEQUENCE [LARGE SCALE GENOMIC DNA]</scope>
    <source>
        <strain evidence="5 6">BR 510</strain>
    </source>
</reference>
<dbReference type="GO" id="GO:0030313">
    <property type="term" value="C:cell envelope"/>
    <property type="evidence" value="ECO:0007669"/>
    <property type="project" value="UniProtKB-SubCell"/>
</dbReference>
<proteinExistence type="predicted"/>
<dbReference type="PANTHER" id="PTHR32347">
    <property type="entry name" value="EFFLUX SYSTEM COMPONENT YKNX-RELATED"/>
    <property type="match status" value="1"/>
</dbReference>
<evidence type="ECO:0000313" key="5">
    <source>
        <dbReference type="EMBL" id="TWA99160.1"/>
    </source>
</evidence>
<gene>
    <name evidence="5" type="ORF">FBZ96_104128</name>
</gene>
<dbReference type="SUPFAM" id="SSF55781">
    <property type="entry name" value="GAF domain-like"/>
    <property type="match status" value="1"/>
</dbReference>
<comment type="caution">
    <text evidence="5">The sequence shown here is derived from an EMBL/GenBank/DDBJ whole genome shotgun (WGS) entry which is preliminary data.</text>
</comment>
<dbReference type="PANTHER" id="PTHR32347:SF23">
    <property type="entry name" value="BLL5650 PROTEIN"/>
    <property type="match status" value="1"/>
</dbReference>
<evidence type="ECO:0000313" key="6">
    <source>
        <dbReference type="Proteomes" id="UP000319949"/>
    </source>
</evidence>